<name>A0A7Z8NR87_9CELL</name>
<sequence>MKPARTAAKPEGTRVGWADVLARWSLVEADLADAGYDLQDPGLVRAWPWWRDRIWSLLSADTRLRRALTPP</sequence>
<comment type="caution">
    <text evidence="1">The sequence shown here is derived from an EMBL/GenBank/DDBJ whole genome shotgun (WGS) entry which is preliminary data.</text>
</comment>
<accession>A0A7Z8NR87</accession>
<reference evidence="1 2" key="1">
    <citation type="submission" date="2019-05" db="EMBL/GenBank/DDBJ databases">
        <title>Genome sequence of Cellulomonas hominis strain CS1.</title>
        <authorList>
            <person name="Belmont J."/>
            <person name="Maclea K.S."/>
        </authorList>
    </citation>
    <scope>NUCLEOTIDE SEQUENCE [LARGE SCALE GENOMIC DNA]</scope>
    <source>
        <strain evidence="1 2">CS1</strain>
    </source>
</reference>
<proteinExistence type="predicted"/>
<evidence type="ECO:0000313" key="1">
    <source>
        <dbReference type="EMBL" id="TKR27180.1"/>
    </source>
</evidence>
<organism evidence="1 2">
    <name type="scientific">Cellulomonas hominis</name>
    <dbReference type="NCBI Taxonomy" id="156981"/>
    <lineage>
        <taxon>Bacteria</taxon>
        <taxon>Bacillati</taxon>
        <taxon>Actinomycetota</taxon>
        <taxon>Actinomycetes</taxon>
        <taxon>Micrococcales</taxon>
        <taxon>Cellulomonadaceae</taxon>
        <taxon>Cellulomonas</taxon>
    </lineage>
</organism>
<dbReference type="Proteomes" id="UP000308121">
    <property type="component" value="Unassembled WGS sequence"/>
</dbReference>
<protein>
    <submittedName>
        <fullName evidence="1">Uncharacterized protein</fullName>
    </submittedName>
</protein>
<evidence type="ECO:0000313" key="2">
    <source>
        <dbReference type="Proteomes" id="UP000308121"/>
    </source>
</evidence>
<dbReference type="EMBL" id="SZYE01000006">
    <property type="protein sequence ID" value="TKR27180.1"/>
    <property type="molecule type" value="Genomic_DNA"/>
</dbReference>
<gene>
    <name evidence="1" type="ORF">FA014_01890</name>
</gene>
<dbReference type="AlphaFoldDB" id="A0A7Z8NR87"/>